<keyword evidence="2" id="KW-0560">Oxidoreductase</keyword>
<gene>
    <name evidence="4" type="primary">RDH11_2</name>
    <name evidence="4" type="ORF">LAWI1_G007747</name>
</gene>
<evidence type="ECO:0000313" key="5">
    <source>
        <dbReference type="Proteomes" id="UP000315522"/>
    </source>
</evidence>
<sequence length="677" mass="74959">MASSTGPTKLGGTPSQAPICLGLMPQQPGMIGLAEDWTGLTNPAERRKLQNRRNQREYRKRKAIETKSRRGATKSVPEETQDCIVNDSVDLTDLEVYSETDSRSQLWRTFRAAASPSVLDCTQPGYVAKVCRLTDIPTQQLVSEFKQWAQRSLPMGSPMNDHLQLEALVKLNVFRALVSNSRDLGFTPEDTMDDETLSPFVDPSNALCRSRSLPPALRPTKLQSKIPHHPWIDLFPIPAMRDNLLRAEDKYDDMELCGDLIGFFSGCIDRTAMVVWGDPWEPNAWEVTEFFLSHWAWIIKGCPELLESTNYWRKQRGEKPLTFERILYEEAVESELVTPPVPSSNMATKYEQIHESPQGPGDARTTAFQIIKDENLEGKLEGKVIFITGCSSGLGIETARVLATTGATLYLTARDLEKAKKALGDLIASPRVHLLELDLNSLASVRACASEFLSKSSTLNIFIANAGIMVCPEGRTKDGFETQFGTNHLAHFLLFNLLKPTLLASSAPDFSSRAVILTSIAHRWGSVNFDNLNLDGIYDPTVAYCQSKTANLWTANEIDRRYGDKGLHAWAVHPGGINTNLGRHMSQEAVDGLMKNEVLMRAWKTPQQGAATTVWAAVAKALEGQGGKYLEDCHIGKPGNDADGQWGLGYSKWAYDAGAEAKLWKKSSELVGLKDNA</sequence>
<reference evidence="4 5" key="1">
    <citation type="submission" date="2018-05" db="EMBL/GenBank/DDBJ databases">
        <title>Genome sequencing and assembly of the regulated plant pathogen Lachnellula willkommii and related sister species for the development of diagnostic species identification markers.</title>
        <authorList>
            <person name="Giroux E."/>
            <person name="Bilodeau G."/>
        </authorList>
    </citation>
    <scope>NUCLEOTIDE SEQUENCE [LARGE SCALE GENOMIC DNA]</scope>
    <source>
        <strain evidence="4 5">CBS 172.35</strain>
    </source>
</reference>
<dbReference type="SUPFAM" id="SSF51735">
    <property type="entry name" value="NAD(P)-binding Rossmann-fold domains"/>
    <property type="match status" value="1"/>
</dbReference>
<name>A0A559M8H7_9HELO</name>
<dbReference type="InterPro" id="IPR036291">
    <property type="entry name" value="NAD(P)-bd_dom_sf"/>
</dbReference>
<comment type="caution">
    <text evidence="4">The sequence shown here is derived from an EMBL/GenBank/DDBJ whole genome shotgun (WGS) entry which is preliminary data.</text>
</comment>
<protein>
    <submittedName>
        <fullName evidence="4">Retinol dehydrogenase</fullName>
    </submittedName>
</protein>
<keyword evidence="5" id="KW-1185">Reference proteome</keyword>
<dbReference type="PRINTS" id="PR00081">
    <property type="entry name" value="GDHRDH"/>
</dbReference>
<dbReference type="PANTHER" id="PTHR24320:SF272">
    <property type="entry name" value="NAD(P)-BINDING ROSSMANN-FOLD SUPERFAMILY PROTEIN"/>
    <property type="match status" value="1"/>
</dbReference>
<dbReference type="Pfam" id="PF00106">
    <property type="entry name" value="adh_short"/>
    <property type="match status" value="1"/>
</dbReference>
<dbReference type="AlphaFoldDB" id="A0A559M8H7"/>
<dbReference type="InterPro" id="IPR021833">
    <property type="entry name" value="DUF3425"/>
</dbReference>
<dbReference type="CDD" id="cd14688">
    <property type="entry name" value="bZIP_YAP"/>
    <property type="match status" value="1"/>
</dbReference>
<feature type="region of interest" description="Disordered" evidence="3">
    <location>
        <begin position="42"/>
        <end position="78"/>
    </location>
</feature>
<dbReference type="InterPro" id="IPR002347">
    <property type="entry name" value="SDR_fam"/>
</dbReference>
<comment type="similarity">
    <text evidence="1">Belongs to the short-chain dehydrogenases/reductases (SDR) family.</text>
</comment>
<accession>A0A559M8H7</accession>
<evidence type="ECO:0000256" key="2">
    <source>
        <dbReference type="ARBA" id="ARBA00023002"/>
    </source>
</evidence>
<dbReference type="Pfam" id="PF11905">
    <property type="entry name" value="DUF3425"/>
    <property type="match status" value="1"/>
</dbReference>
<dbReference type="PANTHER" id="PTHR24320">
    <property type="entry name" value="RETINOL DEHYDROGENASE"/>
    <property type="match status" value="1"/>
</dbReference>
<proteinExistence type="inferred from homology"/>
<organism evidence="4 5">
    <name type="scientific">Lachnellula willkommii</name>
    <dbReference type="NCBI Taxonomy" id="215461"/>
    <lineage>
        <taxon>Eukaryota</taxon>
        <taxon>Fungi</taxon>
        <taxon>Dikarya</taxon>
        <taxon>Ascomycota</taxon>
        <taxon>Pezizomycotina</taxon>
        <taxon>Leotiomycetes</taxon>
        <taxon>Helotiales</taxon>
        <taxon>Lachnaceae</taxon>
        <taxon>Lachnellula</taxon>
    </lineage>
</organism>
<evidence type="ECO:0000256" key="3">
    <source>
        <dbReference type="SAM" id="MobiDB-lite"/>
    </source>
</evidence>
<dbReference type="EMBL" id="QGML01001333">
    <property type="protein sequence ID" value="TVY89268.1"/>
    <property type="molecule type" value="Genomic_DNA"/>
</dbReference>
<dbReference type="GO" id="GO:0016491">
    <property type="term" value="F:oxidoreductase activity"/>
    <property type="evidence" value="ECO:0007669"/>
    <property type="project" value="UniProtKB-KW"/>
</dbReference>
<evidence type="ECO:0000313" key="4">
    <source>
        <dbReference type="EMBL" id="TVY89268.1"/>
    </source>
</evidence>
<dbReference type="Proteomes" id="UP000315522">
    <property type="component" value="Unassembled WGS sequence"/>
</dbReference>
<dbReference type="Gene3D" id="3.40.50.720">
    <property type="entry name" value="NAD(P)-binding Rossmann-like Domain"/>
    <property type="match status" value="1"/>
</dbReference>
<evidence type="ECO:0000256" key="1">
    <source>
        <dbReference type="ARBA" id="ARBA00006484"/>
    </source>
</evidence>
<feature type="compositionally biased region" description="Basic residues" evidence="3">
    <location>
        <begin position="49"/>
        <end position="62"/>
    </location>
</feature>